<dbReference type="SUPFAM" id="SSF53167">
    <property type="entry name" value="Purine and uridine phosphorylases"/>
    <property type="match status" value="1"/>
</dbReference>
<dbReference type="InterPro" id="IPR035994">
    <property type="entry name" value="Nucleoside_phosphorylase_sf"/>
</dbReference>
<dbReference type="PANTHER" id="PTHR46832">
    <property type="entry name" value="5'-METHYLTHIOADENOSINE/S-ADENOSYLHOMOCYSTEINE NUCLEOSIDASE"/>
    <property type="match status" value="1"/>
</dbReference>
<comment type="caution">
    <text evidence="7">The sequence shown here is derived from an EMBL/GenBank/DDBJ whole genome shotgun (WGS) entry which is preliminary data.</text>
</comment>
<dbReference type="PANTHER" id="PTHR46832:SF1">
    <property type="entry name" value="5'-METHYLTHIOADENOSINE_S-ADENOSYLHOMOCYSTEINE NUCLEOSIDASE"/>
    <property type="match status" value="1"/>
</dbReference>
<evidence type="ECO:0000256" key="2">
    <source>
        <dbReference type="ARBA" id="ARBA00011974"/>
    </source>
</evidence>
<dbReference type="GO" id="GO:0005829">
    <property type="term" value="C:cytosol"/>
    <property type="evidence" value="ECO:0007669"/>
    <property type="project" value="TreeGrafter"/>
</dbReference>
<organism evidence="7 8">
    <name type="scientific">Leucothrix pacifica</name>
    <dbReference type="NCBI Taxonomy" id="1247513"/>
    <lineage>
        <taxon>Bacteria</taxon>
        <taxon>Pseudomonadati</taxon>
        <taxon>Pseudomonadota</taxon>
        <taxon>Gammaproteobacteria</taxon>
        <taxon>Thiotrichales</taxon>
        <taxon>Thiotrichaceae</taxon>
        <taxon>Leucothrix</taxon>
    </lineage>
</organism>
<dbReference type="CDD" id="cd09008">
    <property type="entry name" value="MTAN"/>
    <property type="match status" value="1"/>
</dbReference>
<reference evidence="7 8" key="1">
    <citation type="submission" date="2018-05" db="EMBL/GenBank/DDBJ databases">
        <title>Leucothrix arctica sp. nov., isolated from Arctic seawater.</title>
        <authorList>
            <person name="Choi A."/>
            <person name="Baek K."/>
        </authorList>
    </citation>
    <scope>NUCLEOTIDE SEQUENCE [LARGE SCALE GENOMIC DNA]</scope>
    <source>
        <strain evidence="7 8">JCM 18388</strain>
    </source>
</reference>
<evidence type="ECO:0000256" key="5">
    <source>
        <dbReference type="ARBA" id="ARBA00023167"/>
    </source>
</evidence>
<sequence length="252" mass="27787">MTIAIISAMAEENASLVSQMSDVTVIEAGKRRYHRGLLWGQDVVVVFSHWGKVAAASTVTYLIAKLNVDEVIFTGVAGAMDQNLNVGDIVIAEQLYQHDMDASPIIERHEIPLLGRATINSDHQRRPQLLEAAQDFVTQHLHTKLSTEIINEFSLHKPQVIVSDIASGDQFISSDQDVQDLRERLPSVACVEMEGAAVAQVCEAFEVPFSVIRTISDAANDDAHIDFPKFIKEVAQVYTQGVLHSLFALKSH</sequence>
<dbReference type="Gene3D" id="3.40.50.1580">
    <property type="entry name" value="Nucleoside phosphorylase domain"/>
    <property type="match status" value="1"/>
</dbReference>
<keyword evidence="3" id="KW-0028">Amino-acid biosynthesis</keyword>
<dbReference type="NCBIfam" id="TIGR01704">
    <property type="entry name" value="MTA_SAH-Nsdase"/>
    <property type="match status" value="1"/>
</dbReference>
<dbReference type="GO" id="GO:0008782">
    <property type="term" value="F:adenosylhomocysteine nucleosidase activity"/>
    <property type="evidence" value="ECO:0007669"/>
    <property type="project" value="UniProtKB-EC"/>
</dbReference>
<gene>
    <name evidence="7" type="ORF">DKW60_00395</name>
</gene>
<keyword evidence="8" id="KW-1185">Reference proteome</keyword>
<evidence type="ECO:0000259" key="6">
    <source>
        <dbReference type="Pfam" id="PF01048"/>
    </source>
</evidence>
<evidence type="ECO:0000313" key="7">
    <source>
        <dbReference type="EMBL" id="PWR00703.1"/>
    </source>
</evidence>
<dbReference type="EMBL" id="QGKM01000001">
    <property type="protein sequence ID" value="PWR00703.1"/>
    <property type="molecule type" value="Genomic_DNA"/>
</dbReference>
<evidence type="ECO:0000313" key="8">
    <source>
        <dbReference type="Proteomes" id="UP000245539"/>
    </source>
</evidence>
<evidence type="ECO:0000256" key="1">
    <source>
        <dbReference type="ARBA" id="ARBA00004945"/>
    </source>
</evidence>
<comment type="pathway">
    <text evidence="1">Amino-acid biosynthesis; L-methionine biosynthesis via salvage pathway; S-methyl-5-thio-alpha-D-ribose 1-phosphate from S-methyl-5'-thioadenosine (hydrolase route): step 1/2.</text>
</comment>
<dbReference type="InterPro" id="IPR010049">
    <property type="entry name" value="MTA_SAH_Nsdase"/>
</dbReference>
<dbReference type="AlphaFoldDB" id="A0A317CWQ0"/>
<keyword evidence="5" id="KW-0486">Methionine biosynthesis</keyword>
<dbReference type="Proteomes" id="UP000245539">
    <property type="component" value="Unassembled WGS sequence"/>
</dbReference>
<accession>A0A317CWQ0</accession>
<feature type="domain" description="Nucleoside phosphorylase" evidence="6">
    <location>
        <begin position="2"/>
        <end position="236"/>
    </location>
</feature>
<proteinExistence type="predicted"/>
<evidence type="ECO:0000256" key="4">
    <source>
        <dbReference type="ARBA" id="ARBA00022801"/>
    </source>
</evidence>
<dbReference type="NCBIfam" id="NF004079">
    <property type="entry name" value="PRK05584.1"/>
    <property type="match status" value="1"/>
</dbReference>
<dbReference type="GO" id="GO:0019284">
    <property type="term" value="P:L-methionine salvage from S-adenosylmethionine"/>
    <property type="evidence" value="ECO:0007669"/>
    <property type="project" value="TreeGrafter"/>
</dbReference>
<dbReference type="GO" id="GO:0008930">
    <property type="term" value="F:methylthioadenosine nucleosidase activity"/>
    <property type="evidence" value="ECO:0007669"/>
    <property type="project" value="InterPro"/>
</dbReference>
<evidence type="ECO:0000256" key="3">
    <source>
        <dbReference type="ARBA" id="ARBA00022605"/>
    </source>
</evidence>
<protein>
    <recommendedName>
        <fullName evidence="2">adenosylhomocysteine nucleosidase</fullName>
        <ecNumber evidence="2">3.2.2.9</ecNumber>
    </recommendedName>
</protein>
<dbReference type="GO" id="GO:0009164">
    <property type="term" value="P:nucleoside catabolic process"/>
    <property type="evidence" value="ECO:0007669"/>
    <property type="project" value="InterPro"/>
</dbReference>
<dbReference type="InterPro" id="IPR000845">
    <property type="entry name" value="Nucleoside_phosphorylase_d"/>
</dbReference>
<dbReference type="Pfam" id="PF01048">
    <property type="entry name" value="PNP_UDP_1"/>
    <property type="match status" value="1"/>
</dbReference>
<dbReference type="GO" id="GO:0019509">
    <property type="term" value="P:L-methionine salvage from methylthioadenosine"/>
    <property type="evidence" value="ECO:0007669"/>
    <property type="project" value="UniProtKB-UniPathway"/>
</dbReference>
<dbReference type="UniPathway" id="UPA00904">
    <property type="reaction ID" value="UER00871"/>
</dbReference>
<name>A0A317CWQ0_9GAMM</name>
<keyword evidence="4" id="KW-0378">Hydrolase</keyword>
<dbReference type="RefSeq" id="WP_109835684.1">
    <property type="nucleotide sequence ID" value="NZ_QGKM01000001.1"/>
</dbReference>
<dbReference type="OrthoDB" id="9792278at2"/>
<dbReference type="EC" id="3.2.2.9" evidence="2"/>